<sequence>MKPPFFTTAMSRMPLNSSIAASSALWPTGTGNGARPPPPSKQAGIPLIHLLLASENPTRVLTRVLASPRFQLQLIPLALFFALGVAIHVHCHRLRTSLVDLEKRRKQLAWLARLLYTHFTLALLVYTTLQPGWLGLSLLVRAFLMGVHLVLKTLVDVVSGEVDERVLRDVANGHEDLDTVRHPAVPMGASGNRRVLRVSPSILLLVREHDDESLIIRFRRSLSSGTVLVNEPPAEILLVQRTGRVVSMDDLLAHHPGGSEPSTSTSSQLDLV</sequence>
<protein>
    <submittedName>
        <fullName evidence="3">Uncharacterized protein</fullName>
    </submittedName>
</protein>
<evidence type="ECO:0000256" key="2">
    <source>
        <dbReference type="SAM" id="Phobius"/>
    </source>
</evidence>
<dbReference type="OrthoDB" id="10633513at2759"/>
<reference evidence="3 4" key="1">
    <citation type="submission" date="2016-07" db="EMBL/GenBank/DDBJ databases">
        <title>Pervasive Adenine N6-methylation of Active Genes in Fungi.</title>
        <authorList>
            <consortium name="DOE Joint Genome Institute"/>
            <person name="Mondo S.J."/>
            <person name="Dannebaum R.O."/>
            <person name="Kuo R.C."/>
            <person name="Labutti K."/>
            <person name="Haridas S."/>
            <person name="Kuo A."/>
            <person name="Salamov A."/>
            <person name="Ahrendt S.R."/>
            <person name="Lipzen A."/>
            <person name="Sullivan W."/>
            <person name="Andreopoulos W.B."/>
            <person name="Clum A."/>
            <person name="Lindquist E."/>
            <person name="Daum C."/>
            <person name="Ramamoorthy G.K."/>
            <person name="Gryganskyi A."/>
            <person name="Culley D."/>
            <person name="Magnuson J.K."/>
            <person name="James T.Y."/>
            <person name="O'Malley M.A."/>
            <person name="Stajich J.E."/>
            <person name="Spatafora J.W."/>
            <person name="Visel A."/>
            <person name="Grigoriev I.V."/>
        </authorList>
    </citation>
    <scope>NUCLEOTIDE SEQUENCE [LARGE SCALE GENOMIC DNA]</scope>
    <source>
        <strain evidence="3 4">PL171</strain>
    </source>
</reference>
<keyword evidence="2" id="KW-1133">Transmembrane helix</keyword>
<proteinExistence type="predicted"/>
<dbReference type="AlphaFoldDB" id="A0A1Y2HYL0"/>
<keyword evidence="2" id="KW-0812">Transmembrane</keyword>
<evidence type="ECO:0000256" key="1">
    <source>
        <dbReference type="SAM" id="MobiDB-lite"/>
    </source>
</evidence>
<gene>
    <name evidence="3" type="ORF">BCR44DRAFT_1426969</name>
</gene>
<name>A0A1Y2HYL0_9FUNG</name>
<feature type="transmembrane region" description="Helical" evidence="2">
    <location>
        <begin position="110"/>
        <end position="127"/>
    </location>
</feature>
<feature type="transmembrane region" description="Helical" evidence="2">
    <location>
        <begin position="70"/>
        <end position="89"/>
    </location>
</feature>
<evidence type="ECO:0000313" key="4">
    <source>
        <dbReference type="Proteomes" id="UP000193411"/>
    </source>
</evidence>
<dbReference type="EMBL" id="MCFL01000005">
    <property type="protein sequence ID" value="ORZ39660.1"/>
    <property type="molecule type" value="Genomic_DNA"/>
</dbReference>
<keyword evidence="4" id="KW-1185">Reference proteome</keyword>
<feature type="region of interest" description="Disordered" evidence="1">
    <location>
        <begin position="251"/>
        <end position="272"/>
    </location>
</feature>
<accession>A0A1Y2HYL0</accession>
<organism evidence="3 4">
    <name type="scientific">Catenaria anguillulae PL171</name>
    <dbReference type="NCBI Taxonomy" id="765915"/>
    <lineage>
        <taxon>Eukaryota</taxon>
        <taxon>Fungi</taxon>
        <taxon>Fungi incertae sedis</taxon>
        <taxon>Blastocladiomycota</taxon>
        <taxon>Blastocladiomycetes</taxon>
        <taxon>Blastocladiales</taxon>
        <taxon>Catenariaceae</taxon>
        <taxon>Catenaria</taxon>
    </lineage>
</organism>
<evidence type="ECO:0000313" key="3">
    <source>
        <dbReference type="EMBL" id="ORZ39660.1"/>
    </source>
</evidence>
<feature type="compositionally biased region" description="Low complexity" evidence="1">
    <location>
        <begin position="256"/>
        <end position="272"/>
    </location>
</feature>
<comment type="caution">
    <text evidence="3">The sequence shown here is derived from an EMBL/GenBank/DDBJ whole genome shotgun (WGS) entry which is preliminary data.</text>
</comment>
<dbReference type="Proteomes" id="UP000193411">
    <property type="component" value="Unassembled WGS sequence"/>
</dbReference>
<feature type="non-terminal residue" evidence="3">
    <location>
        <position position="272"/>
    </location>
</feature>
<keyword evidence="2" id="KW-0472">Membrane</keyword>